<evidence type="ECO:0000256" key="9">
    <source>
        <dbReference type="SAM" id="MobiDB-lite"/>
    </source>
</evidence>
<dbReference type="EMBL" id="PZQS01000003">
    <property type="protein sequence ID" value="PVD33633.1"/>
    <property type="molecule type" value="Genomic_DNA"/>
</dbReference>
<keyword evidence="5" id="KW-0297">G-protein coupled receptor</keyword>
<accession>A0A2T7PJN9</accession>
<dbReference type="InterPro" id="IPR000276">
    <property type="entry name" value="GPCR_Rhodpsn"/>
</dbReference>
<dbReference type="CDD" id="cd00637">
    <property type="entry name" value="7tm_classA_rhodopsin-like"/>
    <property type="match status" value="2"/>
</dbReference>
<feature type="compositionally biased region" description="Polar residues" evidence="9">
    <location>
        <begin position="538"/>
        <end position="549"/>
    </location>
</feature>
<feature type="transmembrane region" description="Helical" evidence="10">
    <location>
        <begin position="98"/>
        <end position="116"/>
    </location>
</feature>
<feature type="region of interest" description="Disordered" evidence="9">
    <location>
        <begin position="213"/>
        <end position="273"/>
    </location>
</feature>
<dbReference type="GO" id="GO:0005886">
    <property type="term" value="C:plasma membrane"/>
    <property type="evidence" value="ECO:0007669"/>
    <property type="project" value="UniProtKB-SubCell"/>
</dbReference>
<evidence type="ECO:0000256" key="5">
    <source>
        <dbReference type="ARBA" id="ARBA00023040"/>
    </source>
</evidence>
<feature type="domain" description="G-protein coupled receptors family 1 profile" evidence="11">
    <location>
        <begin position="437"/>
        <end position="507"/>
    </location>
</feature>
<dbReference type="OrthoDB" id="10044919at2759"/>
<gene>
    <name evidence="12" type="ORF">C0Q70_04891</name>
</gene>
<dbReference type="SUPFAM" id="SSF81321">
    <property type="entry name" value="Family A G protein-coupled receptor-like"/>
    <property type="match status" value="2"/>
</dbReference>
<evidence type="ECO:0000259" key="11">
    <source>
        <dbReference type="PROSITE" id="PS50262"/>
    </source>
</evidence>
<evidence type="ECO:0000256" key="8">
    <source>
        <dbReference type="ARBA" id="ARBA00023224"/>
    </source>
</evidence>
<evidence type="ECO:0000256" key="7">
    <source>
        <dbReference type="ARBA" id="ARBA00023170"/>
    </source>
</evidence>
<feature type="transmembrane region" description="Helical" evidence="10">
    <location>
        <begin position="56"/>
        <end position="78"/>
    </location>
</feature>
<feature type="compositionally biased region" description="Basic and acidic residues" evidence="9">
    <location>
        <begin position="233"/>
        <end position="254"/>
    </location>
</feature>
<keyword evidence="8" id="KW-0807">Transducer</keyword>
<evidence type="ECO:0000313" key="12">
    <source>
        <dbReference type="EMBL" id="PVD33633.1"/>
    </source>
</evidence>
<feature type="region of interest" description="Disordered" evidence="9">
    <location>
        <begin position="298"/>
        <end position="323"/>
    </location>
</feature>
<evidence type="ECO:0000256" key="6">
    <source>
        <dbReference type="ARBA" id="ARBA00023136"/>
    </source>
</evidence>
<dbReference type="PRINTS" id="PR00237">
    <property type="entry name" value="GPCRRHODOPSN"/>
</dbReference>
<evidence type="ECO:0000256" key="3">
    <source>
        <dbReference type="ARBA" id="ARBA00022692"/>
    </source>
</evidence>
<feature type="transmembrane region" description="Helical" evidence="10">
    <location>
        <begin position="490"/>
        <end position="510"/>
    </location>
</feature>
<comment type="caution">
    <text evidence="12">The sequence shown here is derived from an EMBL/GenBank/DDBJ whole genome shotgun (WGS) entry which is preliminary data.</text>
</comment>
<feature type="transmembrane region" description="Helical" evidence="10">
    <location>
        <begin position="20"/>
        <end position="44"/>
    </location>
</feature>
<protein>
    <recommendedName>
        <fullName evidence="11">G-protein coupled receptors family 1 profile domain-containing protein</fullName>
    </recommendedName>
</protein>
<dbReference type="GO" id="GO:0004930">
    <property type="term" value="F:G protein-coupled receptor activity"/>
    <property type="evidence" value="ECO:0007669"/>
    <property type="project" value="UniProtKB-KW"/>
</dbReference>
<organism evidence="12 13">
    <name type="scientific">Pomacea canaliculata</name>
    <name type="common">Golden apple snail</name>
    <dbReference type="NCBI Taxonomy" id="400727"/>
    <lineage>
        <taxon>Eukaryota</taxon>
        <taxon>Metazoa</taxon>
        <taxon>Spiralia</taxon>
        <taxon>Lophotrochozoa</taxon>
        <taxon>Mollusca</taxon>
        <taxon>Gastropoda</taxon>
        <taxon>Caenogastropoda</taxon>
        <taxon>Architaenioglossa</taxon>
        <taxon>Ampullarioidea</taxon>
        <taxon>Ampullariidae</taxon>
        <taxon>Pomacea</taxon>
    </lineage>
</organism>
<sequence>MQTAGPDRLVGAPLLPAFRIVFIFIASVEVLAGTVGNGLLLLFLGTRRSLCSRGALVHNLFIASLAVTDLLALGYWMVFFVLDLSLGYNPVVNEEHCVVNGFLITVSATCMLVYRLQPMMYSLILLSPGQYLVPGRHILQPIPVCMSQASLPEVLHHPSHLPLVSPVLGSWTSHLSSAIFRPRLLLLHSQEAHLLVLYWANVRLTSLNRARVKEKDNDNEDDNEVSEVCQTEARNENKSRTKEKENESREDGNDSRNQMVDEDERGNRTNIDSKDVVPKKVQCVNIISLALCQGECSHEDDRQKGHGENREDRTSLYEAPEAENRGKVKDCRFDVCHRTRSRSFADSTQDFEDCTHERSQDGWLMPDHVTDELGFGEGIERSSECSKKGDKEEAISTSQFRVFQSRRQSSRNMQTEEDRRPAWSRLTSKTSTDESCVTSLHRHHRRQRSREVAFVRSLCVVCFLFFVGFFPYTVINVVDFYWTVPPEVLIFSNLLLFFNSAVNWIVYGVMNPTYRRGYAELVRGCLKRVARETGTGSGAATNLPSTSTPPKKYASHMSDVNHT</sequence>
<evidence type="ECO:0000256" key="1">
    <source>
        <dbReference type="ARBA" id="ARBA00004651"/>
    </source>
</evidence>
<dbReference type="PANTHER" id="PTHR24228:SF59">
    <property type="entry name" value="NEUROPEPTIDE RECEPTOR 15"/>
    <property type="match status" value="1"/>
</dbReference>
<feature type="region of interest" description="Disordered" evidence="9">
    <location>
        <begin position="535"/>
        <end position="563"/>
    </location>
</feature>
<dbReference type="Gene3D" id="1.20.1070.10">
    <property type="entry name" value="Rhodopsin 7-helix transmembrane proteins"/>
    <property type="match status" value="2"/>
</dbReference>
<keyword evidence="6 10" id="KW-0472">Membrane</keyword>
<evidence type="ECO:0000256" key="10">
    <source>
        <dbReference type="SAM" id="Phobius"/>
    </source>
</evidence>
<dbReference type="AlphaFoldDB" id="A0A2T7PJN9"/>
<name>A0A2T7PJN9_POMCA</name>
<evidence type="ECO:0000256" key="4">
    <source>
        <dbReference type="ARBA" id="ARBA00022989"/>
    </source>
</evidence>
<keyword evidence="2" id="KW-1003">Cell membrane</keyword>
<dbReference type="PANTHER" id="PTHR24228">
    <property type="entry name" value="B2 BRADYKININ RECEPTOR/ANGIOTENSIN II RECEPTOR"/>
    <property type="match status" value="1"/>
</dbReference>
<feature type="region of interest" description="Disordered" evidence="9">
    <location>
        <begin position="405"/>
        <end position="424"/>
    </location>
</feature>
<dbReference type="InterPro" id="IPR017452">
    <property type="entry name" value="GPCR_Rhodpsn_7TM"/>
</dbReference>
<keyword evidence="4 10" id="KW-1133">Transmembrane helix</keyword>
<evidence type="ECO:0000256" key="2">
    <source>
        <dbReference type="ARBA" id="ARBA00022475"/>
    </source>
</evidence>
<keyword evidence="3 10" id="KW-0812">Transmembrane</keyword>
<keyword evidence="13" id="KW-1185">Reference proteome</keyword>
<keyword evidence="7" id="KW-0675">Receptor</keyword>
<dbReference type="Proteomes" id="UP000245119">
    <property type="component" value="Linkage Group LG3"/>
</dbReference>
<proteinExistence type="predicted"/>
<dbReference type="PROSITE" id="PS50262">
    <property type="entry name" value="G_PROTEIN_RECEP_F1_2"/>
    <property type="match status" value="1"/>
</dbReference>
<reference evidence="12 13" key="1">
    <citation type="submission" date="2018-04" db="EMBL/GenBank/DDBJ databases">
        <title>The genome of golden apple snail Pomacea canaliculata provides insight into stress tolerance and invasive adaptation.</title>
        <authorList>
            <person name="Liu C."/>
            <person name="Liu B."/>
            <person name="Ren Y."/>
            <person name="Zhang Y."/>
            <person name="Wang H."/>
            <person name="Li S."/>
            <person name="Jiang F."/>
            <person name="Yin L."/>
            <person name="Zhang G."/>
            <person name="Qian W."/>
            <person name="Fan W."/>
        </authorList>
    </citation>
    <scope>NUCLEOTIDE SEQUENCE [LARGE SCALE GENOMIC DNA]</scope>
    <source>
        <strain evidence="12">SZHN2017</strain>
        <tissue evidence="12">Muscle</tissue>
    </source>
</reference>
<feature type="compositionally biased region" description="Basic and acidic residues" evidence="9">
    <location>
        <begin position="298"/>
        <end position="315"/>
    </location>
</feature>
<feature type="transmembrane region" description="Helical" evidence="10">
    <location>
        <begin position="452"/>
        <end position="470"/>
    </location>
</feature>
<comment type="subcellular location">
    <subcellularLocation>
        <location evidence="1">Cell membrane</location>
        <topology evidence="1">Multi-pass membrane protein</topology>
    </subcellularLocation>
</comment>
<evidence type="ECO:0000313" key="13">
    <source>
        <dbReference type="Proteomes" id="UP000245119"/>
    </source>
</evidence>